<dbReference type="Proteomes" id="UP000553632">
    <property type="component" value="Unassembled WGS sequence"/>
</dbReference>
<protein>
    <recommendedName>
        <fullName evidence="4">Protein kinase domain-containing protein</fullName>
    </recommendedName>
</protein>
<evidence type="ECO:0000313" key="5">
    <source>
        <dbReference type="EMBL" id="KAF4757413.1"/>
    </source>
</evidence>
<dbReference type="AlphaFoldDB" id="A0A7J6UJN7"/>
<feature type="non-terminal residue" evidence="5">
    <location>
        <position position="1"/>
    </location>
</feature>
<dbReference type="SUPFAM" id="SSF56112">
    <property type="entry name" value="Protein kinase-like (PK-like)"/>
    <property type="match status" value="1"/>
</dbReference>
<gene>
    <name evidence="5" type="ORF">FOZ63_034047</name>
</gene>
<evidence type="ECO:0000313" key="6">
    <source>
        <dbReference type="Proteomes" id="UP000553632"/>
    </source>
</evidence>
<feature type="compositionally biased region" description="Low complexity" evidence="3">
    <location>
        <begin position="215"/>
        <end position="233"/>
    </location>
</feature>
<evidence type="ECO:0000256" key="1">
    <source>
        <dbReference type="ARBA" id="ARBA00022741"/>
    </source>
</evidence>
<keyword evidence="1" id="KW-0547">Nucleotide-binding</keyword>
<dbReference type="GO" id="GO:0005524">
    <property type="term" value="F:ATP binding"/>
    <property type="evidence" value="ECO:0007669"/>
    <property type="project" value="UniProtKB-KW"/>
</dbReference>
<dbReference type="GO" id="GO:0005737">
    <property type="term" value="C:cytoplasm"/>
    <property type="evidence" value="ECO:0007669"/>
    <property type="project" value="TreeGrafter"/>
</dbReference>
<proteinExistence type="predicted"/>
<dbReference type="PANTHER" id="PTHR24346:SF30">
    <property type="entry name" value="MATERNAL EMBRYONIC LEUCINE ZIPPER KINASE"/>
    <property type="match status" value="1"/>
</dbReference>
<comment type="caution">
    <text evidence="5">The sequence shown here is derived from an EMBL/GenBank/DDBJ whole genome shotgun (WGS) entry which is preliminary data.</text>
</comment>
<feature type="domain" description="Protein kinase" evidence="4">
    <location>
        <begin position="1"/>
        <end position="198"/>
    </location>
</feature>
<keyword evidence="2" id="KW-0067">ATP-binding</keyword>
<dbReference type="PROSITE" id="PS50011">
    <property type="entry name" value="PROTEIN_KINASE_DOM"/>
    <property type="match status" value="1"/>
</dbReference>
<name>A0A7J6UJN7_PEROL</name>
<dbReference type="PANTHER" id="PTHR24346">
    <property type="entry name" value="MAP/MICROTUBULE AFFINITY-REGULATING KINASE"/>
    <property type="match status" value="1"/>
</dbReference>
<dbReference type="PROSITE" id="PS00108">
    <property type="entry name" value="PROTEIN_KINASE_ST"/>
    <property type="match status" value="1"/>
</dbReference>
<feature type="region of interest" description="Disordered" evidence="3">
    <location>
        <begin position="200"/>
        <end position="282"/>
    </location>
</feature>
<evidence type="ECO:0000256" key="3">
    <source>
        <dbReference type="SAM" id="MobiDB-lite"/>
    </source>
</evidence>
<dbReference type="EMBL" id="JABANO010002683">
    <property type="protein sequence ID" value="KAF4757413.1"/>
    <property type="molecule type" value="Genomic_DNA"/>
</dbReference>
<dbReference type="Gene3D" id="1.10.510.10">
    <property type="entry name" value="Transferase(Phosphotransferase) domain 1"/>
    <property type="match status" value="1"/>
</dbReference>
<dbReference type="InterPro" id="IPR011009">
    <property type="entry name" value="Kinase-like_dom_sf"/>
</dbReference>
<dbReference type="Pfam" id="PF00069">
    <property type="entry name" value="Pkinase"/>
    <property type="match status" value="1"/>
</dbReference>
<evidence type="ECO:0000259" key="4">
    <source>
        <dbReference type="PROSITE" id="PS50011"/>
    </source>
</evidence>
<evidence type="ECO:0000256" key="2">
    <source>
        <dbReference type="ARBA" id="ARBA00022840"/>
    </source>
</evidence>
<dbReference type="GO" id="GO:0004674">
    <property type="term" value="F:protein serine/threonine kinase activity"/>
    <property type="evidence" value="ECO:0007669"/>
    <property type="project" value="TreeGrafter"/>
</dbReference>
<dbReference type="GO" id="GO:0035556">
    <property type="term" value="P:intracellular signal transduction"/>
    <property type="evidence" value="ECO:0007669"/>
    <property type="project" value="TreeGrafter"/>
</dbReference>
<dbReference type="SMART" id="SM00220">
    <property type="entry name" value="S_TKc"/>
    <property type="match status" value="1"/>
</dbReference>
<sequence length="282" mass="31050">FVERLPGNKVDDATAKKSDGIDNHNFDAAPHGHFLELSVVKASVGVPTGVSWLRFMAQICEGVRYCHNKRIVHRDLKLENILLEGRDRIKIIDFGFSTSVPEGQNVKIFCGTPSYMCPQLVRGGEYNGFKADMWALGVIVYLILLGSFPFRANTQKELYVKIQKGRYYLPDPASPILTAGARLDERMDADQLSADPWLHGALNSLQDGPTRQHQTSYSSTASSSSTAVLTAAADPRMSSSRTFDLRPETVTEDPGNAGSSHSRAEQRANRPISMRPDPARAS</sequence>
<dbReference type="InterPro" id="IPR000719">
    <property type="entry name" value="Prot_kinase_dom"/>
</dbReference>
<accession>A0A7J6UJN7</accession>
<keyword evidence="6" id="KW-1185">Reference proteome</keyword>
<organism evidence="5 6">
    <name type="scientific">Perkinsus olseni</name>
    <name type="common">Perkinsus atlanticus</name>
    <dbReference type="NCBI Taxonomy" id="32597"/>
    <lineage>
        <taxon>Eukaryota</taxon>
        <taxon>Sar</taxon>
        <taxon>Alveolata</taxon>
        <taxon>Perkinsozoa</taxon>
        <taxon>Perkinsea</taxon>
        <taxon>Perkinsida</taxon>
        <taxon>Perkinsidae</taxon>
        <taxon>Perkinsus</taxon>
    </lineage>
</organism>
<reference evidence="5 6" key="1">
    <citation type="submission" date="2020-04" db="EMBL/GenBank/DDBJ databases">
        <title>Perkinsus olseni comparative genomics.</title>
        <authorList>
            <person name="Bogema D.R."/>
        </authorList>
    </citation>
    <scope>NUCLEOTIDE SEQUENCE [LARGE SCALE GENOMIC DNA]</scope>
    <source>
        <strain evidence="5 6">ATCC PRA-207</strain>
    </source>
</reference>
<feature type="compositionally biased region" description="Polar residues" evidence="3">
    <location>
        <begin position="203"/>
        <end position="214"/>
    </location>
</feature>
<dbReference type="InterPro" id="IPR008271">
    <property type="entry name" value="Ser/Thr_kinase_AS"/>
</dbReference>